<dbReference type="Proteomes" id="UP000830375">
    <property type="component" value="Unassembled WGS sequence"/>
</dbReference>
<sequence>MEDSVEVILQHKSCKLSYHTQEKPLVTAASGALLVGVYGLWSLFALPGFRKVPICLKVPYLPSSRTQTQNVMKLLHGRAGCLADLGSGDGRLVFAATVEGFQCTGFEINSILTGYARMEVLGRKLEKELPDEARVIACRFPFPDWTPTVTEGEGLDQTWAYDMNALRKLSTQATVR</sequence>
<evidence type="ECO:0000256" key="5">
    <source>
        <dbReference type="SAM" id="Phobius"/>
    </source>
</evidence>
<comment type="similarity">
    <text evidence="1">Belongs to the ANT/ATPSC lysine N-methyltransferase family.</text>
</comment>
<dbReference type="SUPFAM" id="SSF53335">
    <property type="entry name" value="S-adenosyl-L-methionine-dependent methyltransferases"/>
    <property type="match status" value="1"/>
</dbReference>
<dbReference type="InterPro" id="IPR026170">
    <property type="entry name" value="FAM173A/B"/>
</dbReference>
<keyword evidence="7" id="KW-1185">Reference proteome</keyword>
<name>A0ABQ8MHZ9_LABRO</name>
<dbReference type="Gene3D" id="3.40.50.150">
    <property type="entry name" value="Vaccinia Virus protein VP39"/>
    <property type="match status" value="1"/>
</dbReference>
<keyword evidence="3" id="KW-0808">Transferase</keyword>
<evidence type="ECO:0000313" key="6">
    <source>
        <dbReference type="EMBL" id="KAI2661811.1"/>
    </source>
</evidence>
<keyword evidence="5" id="KW-0812">Transmembrane</keyword>
<dbReference type="PANTHER" id="PTHR13610:SF18">
    <property type="entry name" value="SI:DKEY-190G11.3"/>
    <property type="match status" value="1"/>
</dbReference>
<protein>
    <submittedName>
        <fullName evidence="6">ATP synthase subunit C lysine N-methyltransferase</fullName>
    </submittedName>
</protein>
<feature type="transmembrane region" description="Helical" evidence="5">
    <location>
        <begin position="25"/>
        <end position="46"/>
    </location>
</feature>
<keyword evidence="2" id="KW-0489">Methyltransferase</keyword>
<evidence type="ECO:0000313" key="7">
    <source>
        <dbReference type="Proteomes" id="UP000830375"/>
    </source>
</evidence>
<proteinExistence type="inferred from homology"/>
<accession>A0ABQ8MHZ9</accession>
<keyword evidence="5" id="KW-1133">Transmembrane helix</keyword>
<organism evidence="6 7">
    <name type="scientific">Labeo rohita</name>
    <name type="common">Indian major carp</name>
    <name type="synonym">Cyprinus rohita</name>
    <dbReference type="NCBI Taxonomy" id="84645"/>
    <lineage>
        <taxon>Eukaryota</taxon>
        <taxon>Metazoa</taxon>
        <taxon>Chordata</taxon>
        <taxon>Craniata</taxon>
        <taxon>Vertebrata</taxon>
        <taxon>Euteleostomi</taxon>
        <taxon>Actinopterygii</taxon>
        <taxon>Neopterygii</taxon>
        <taxon>Teleostei</taxon>
        <taxon>Ostariophysi</taxon>
        <taxon>Cypriniformes</taxon>
        <taxon>Cyprinidae</taxon>
        <taxon>Labeoninae</taxon>
        <taxon>Labeonini</taxon>
        <taxon>Labeo</taxon>
    </lineage>
</organism>
<evidence type="ECO:0000256" key="3">
    <source>
        <dbReference type="ARBA" id="ARBA00022679"/>
    </source>
</evidence>
<comment type="caution">
    <text evidence="6">The sequence shown here is derived from an EMBL/GenBank/DDBJ whole genome shotgun (WGS) entry which is preliminary data.</text>
</comment>
<dbReference type="InterPro" id="IPR029063">
    <property type="entry name" value="SAM-dependent_MTases_sf"/>
</dbReference>
<keyword evidence="5" id="KW-0472">Membrane</keyword>
<gene>
    <name evidence="6" type="ORF">H4Q32_007493</name>
</gene>
<evidence type="ECO:0000256" key="2">
    <source>
        <dbReference type="ARBA" id="ARBA00022603"/>
    </source>
</evidence>
<evidence type="ECO:0000256" key="1">
    <source>
        <dbReference type="ARBA" id="ARBA00010633"/>
    </source>
</evidence>
<evidence type="ECO:0000256" key="4">
    <source>
        <dbReference type="ARBA" id="ARBA00022691"/>
    </source>
</evidence>
<dbReference type="EMBL" id="JACTAM010000008">
    <property type="protein sequence ID" value="KAI2661811.1"/>
    <property type="molecule type" value="Genomic_DNA"/>
</dbReference>
<dbReference type="PANTHER" id="PTHR13610">
    <property type="entry name" value="METHYLTRANSFERASE DOMAIN-CONTAINING PROTEIN"/>
    <property type="match status" value="1"/>
</dbReference>
<keyword evidence="4" id="KW-0949">S-adenosyl-L-methionine</keyword>
<reference evidence="6 7" key="1">
    <citation type="submission" date="2022-01" db="EMBL/GenBank/DDBJ databases">
        <title>A high-quality chromosome-level genome assembly of rohu carp, Labeo rohita.</title>
        <authorList>
            <person name="Arick M.A. II"/>
            <person name="Hsu C.-Y."/>
            <person name="Magbanua Z."/>
            <person name="Pechanova O."/>
            <person name="Grover C."/>
            <person name="Miller E."/>
            <person name="Thrash A."/>
            <person name="Ezzel L."/>
            <person name="Alam S."/>
            <person name="Benzie J."/>
            <person name="Hamilton M."/>
            <person name="Karsi A."/>
            <person name="Lawrence M.L."/>
            <person name="Peterson D.G."/>
        </authorList>
    </citation>
    <scope>NUCLEOTIDE SEQUENCE [LARGE SCALE GENOMIC DNA]</scope>
    <source>
        <strain evidence="7">BAU-BD-2019</strain>
        <tissue evidence="6">Blood</tissue>
    </source>
</reference>